<sequence length="174" mass="18007">MQALILNDDRRAQAATAMALFKRNFQVVTAEDVDTASAYADLGVFDLVVMAERVGDRLSHAVALSAELRNPDVTTMVVTPRADADVDELYDLLPSLYCLLGEDLSPELMAKMAVAGVVGSLAVADRGRSGVDLAGRDAAAGAGAGPDRAVDRTGAMTSAKVAGSDADNRVVVAA</sequence>
<reference evidence="1" key="2">
    <citation type="submission" date="2023-02" db="EMBL/GenBank/DDBJ databases">
        <title>'Rhodoalgimonas zhirmunskyi' gen. nov., isolated from a red alga.</title>
        <authorList>
            <person name="Nedashkovskaya O.I."/>
            <person name="Otstavnykh N.Y."/>
            <person name="Bystritskaya E.P."/>
            <person name="Balabanova L.A."/>
            <person name="Isaeva M.P."/>
        </authorList>
    </citation>
    <scope>NUCLEOTIDE SEQUENCE</scope>
    <source>
        <strain evidence="1">KCTC 52189</strain>
    </source>
</reference>
<keyword evidence="2" id="KW-1185">Reference proteome</keyword>
<name>A0AAE4B4Z1_9RHOB</name>
<proteinExistence type="predicted"/>
<comment type="caution">
    <text evidence="1">The sequence shown here is derived from an EMBL/GenBank/DDBJ whole genome shotgun (WGS) entry which is preliminary data.</text>
</comment>
<dbReference type="Proteomes" id="UP001226762">
    <property type="component" value="Unassembled WGS sequence"/>
</dbReference>
<evidence type="ECO:0000313" key="1">
    <source>
        <dbReference type="EMBL" id="MDQ2091548.1"/>
    </source>
</evidence>
<organism evidence="1 2">
    <name type="scientific">Marimonas arenosa</name>
    <dbReference type="NCBI Taxonomy" id="1795305"/>
    <lineage>
        <taxon>Bacteria</taxon>
        <taxon>Pseudomonadati</taxon>
        <taxon>Pseudomonadota</taxon>
        <taxon>Alphaproteobacteria</taxon>
        <taxon>Rhodobacterales</taxon>
        <taxon>Paracoccaceae</taxon>
        <taxon>Marimonas</taxon>
    </lineage>
</organism>
<dbReference type="AlphaFoldDB" id="A0AAE4B4Z1"/>
<protein>
    <submittedName>
        <fullName evidence="1">Uncharacterized protein</fullName>
    </submittedName>
</protein>
<dbReference type="RefSeq" id="WP_306736834.1">
    <property type="nucleotide sequence ID" value="NZ_JANHAX010000005.1"/>
</dbReference>
<accession>A0AAE4B4Z1</accession>
<dbReference type="EMBL" id="JANHAX010000005">
    <property type="protein sequence ID" value="MDQ2091548.1"/>
    <property type="molecule type" value="Genomic_DNA"/>
</dbReference>
<reference evidence="1" key="1">
    <citation type="submission" date="2022-07" db="EMBL/GenBank/DDBJ databases">
        <authorList>
            <person name="Otstavnykh N."/>
            <person name="Isaeva M."/>
            <person name="Bystritskaya E."/>
        </authorList>
    </citation>
    <scope>NUCLEOTIDE SEQUENCE</scope>
    <source>
        <strain evidence="1">KCTC 52189</strain>
    </source>
</reference>
<dbReference type="InterPro" id="IPR011006">
    <property type="entry name" value="CheY-like_superfamily"/>
</dbReference>
<dbReference type="SUPFAM" id="SSF52172">
    <property type="entry name" value="CheY-like"/>
    <property type="match status" value="1"/>
</dbReference>
<evidence type="ECO:0000313" key="2">
    <source>
        <dbReference type="Proteomes" id="UP001226762"/>
    </source>
</evidence>
<gene>
    <name evidence="1" type="ORF">NO357_16725</name>
</gene>